<proteinExistence type="predicted"/>
<keyword evidence="1" id="KW-0472">Membrane</keyword>
<sequence length="372" mass="40553">MQYALILASVTGVELPAALAYPLQALAWAWSPAVPETLSIECILPHGSSSSIPVSIQRMLFYLAMPFAMLVLFLVVDAFIFRLFPKKQAVAVGLRDKLGGSAMVVCFFFMPSILRSAFGWFACIPIDAPIAAPYAAGAVGSFWLQDPSQLCYQGYHRAWALGLGLPLLLLVCGLLPASIVWVVHNKQRLNDPLFMRHYGFLVRFYKPAYCWLEAAVLMQTAALTAVGVFSYSLRPLQERVMCAALAVCAIALRVFQPYAQSAAGRTMLAGMYCVLLTSLSLWSFTAFREFSPSVAYVLAMGVLLLVLNLAYVVAVVWQIVKMVDWQDVWQKVARAFKAAVACAAGVACAKTHARKQQSCTTAVDGGSPSSRP</sequence>
<accession>A0A383VKX8</accession>
<dbReference type="AlphaFoldDB" id="A0A383VKX8"/>
<organism evidence="2 3">
    <name type="scientific">Tetradesmus obliquus</name>
    <name type="common">Green alga</name>
    <name type="synonym">Acutodesmus obliquus</name>
    <dbReference type="NCBI Taxonomy" id="3088"/>
    <lineage>
        <taxon>Eukaryota</taxon>
        <taxon>Viridiplantae</taxon>
        <taxon>Chlorophyta</taxon>
        <taxon>core chlorophytes</taxon>
        <taxon>Chlorophyceae</taxon>
        <taxon>CS clade</taxon>
        <taxon>Sphaeropleales</taxon>
        <taxon>Scenedesmaceae</taxon>
        <taxon>Tetradesmus</taxon>
    </lineage>
</organism>
<feature type="transmembrane region" description="Helical" evidence="1">
    <location>
        <begin position="293"/>
        <end position="317"/>
    </location>
</feature>
<evidence type="ECO:0000313" key="3">
    <source>
        <dbReference type="Proteomes" id="UP000256970"/>
    </source>
</evidence>
<keyword evidence="1" id="KW-1133">Transmembrane helix</keyword>
<feature type="transmembrane region" description="Helical" evidence="1">
    <location>
        <begin position="102"/>
        <end position="122"/>
    </location>
</feature>
<dbReference type="EMBL" id="FNXT01000665">
    <property type="protein sequence ID" value="SZX65831.1"/>
    <property type="molecule type" value="Genomic_DNA"/>
</dbReference>
<keyword evidence="1" id="KW-0812">Transmembrane</keyword>
<feature type="transmembrane region" description="Helical" evidence="1">
    <location>
        <begin position="236"/>
        <end position="255"/>
    </location>
</feature>
<reference evidence="2 3" key="1">
    <citation type="submission" date="2016-10" db="EMBL/GenBank/DDBJ databases">
        <authorList>
            <person name="Cai Z."/>
        </authorList>
    </citation>
    <scope>NUCLEOTIDE SEQUENCE [LARGE SCALE GENOMIC DNA]</scope>
</reference>
<feature type="transmembrane region" description="Helical" evidence="1">
    <location>
        <begin position="267"/>
        <end position="287"/>
    </location>
</feature>
<dbReference type="PANTHER" id="PTHR11319">
    <property type="entry name" value="G PROTEIN-COUPLED RECEPTOR-RELATED"/>
    <property type="match status" value="1"/>
</dbReference>
<feature type="transmembrane region" description="Helical" evidence="1">
    <location>
        <begin position="158"/>
        <end position="183"/>
    </location>
</feature>
<name>A0A383VKX8_TETOB</name>
<protein>
    <recommendedName>
        <fullName evidence="4">TRP C-terminal domain-containing protein</fullName>
    </recommendedName>
</protein>
<gene>
    <name evidence="2" type="ORF">BQ4739_LOCUS6296</name>
</gene>
<dbReference type="PANTHER" id="PTHR11319:SF35">
    <property type="entry name" value="OUTER MEMBRANE PROTEIN PMPC-RELATED"/>
    <property type="match status" value="1"/>
</dbReference>
<feature type="transmembrane region" description="Helical" evidence="1">
    <location>
        <begin position="59"/>
        <end position="81"/>
    </location>
</feature>
<feature type="transmembrane region" description="Helical" evidence="1">
    <location>
        <begin position="204"/>
        <end position="230"/>
    </location>
</feature>
<dbReference type="Proteomes" id="UP000256970">
    <property type="component" value="Unassembled WGS sequence"/>
</dbReference>
<evidence type="ECO:0008006" key="4">
    <source>
        <dbReference type="Google" id="ProtNLM"/>
    </source>
</evidence>
<evidence type="ECO:0000313" key="2">
    <source>
        <dbReference type="EMBL" id="SZX65831.1"/>
    </source>
</evidence>
<keyword evidence="3" id="KW-1185">Reference proteome</keyword>
<evidence type="ECO:0000256" key="1">
    <source>
        <dbReference type="SAM" id="Phobius"/>
    </source>
</evidence>